<organism evidence="2 3">
    <name type="scientific">Salix dunnii</name>
    <dbReference type="NCBI Taxonomy" id="1413687"/>
    <lineage>
        <taxon>Eukaryota</taxon>
        <taxon>Viridiplantae</taxon>
        <taxon>Streptophyta</taxon>
        <taxon>Embryophyta</taxon>
        <taxon>Tracheophyta</taxon>
        <taxon>Spermatophyta</taxon>
        <taxon>Magnoliopsida</taxon>
        <taxon>eudicotyledons</taxon>
        <taxon>Gunneridae</taxon>
        <taxon>Pentapetalae</taxon>
        <taxon>rosids</taxon>
        <taxon>fabids</taxon>
        <taxon>Malpighiales</taxon>
        <taxon>Salicaceae</taxon>
        <taxon>Saliceae</taxon>
        <taxon>Salix</taxon>
    </lineage>
</organism>
<protein>
    <submittedName>
        <fullName evidence="2">Uncharacterized protein</fullName>
    </submittedName>
</protein>
<sequence>MEHPGSVFHKAACLLRGIEESQAQSEEEGSPAVQNHFPDSSTRSLLSETKDCAFIARLHQNWKLLSSASAKRYATISFPSAERTSQLPWF</sequence>
<keyword evidence="3" id="KW-1185">Reference proteome</keyword>
<name>A0A835JXE6_9ROSI</name>
<gene>
    <name evidence="2" type="ORF">SADUNF_Sadunf08G0000900</name>
</gene>
<accession>A0A835JXE6</accession>
<comment type="caution">
    <text evidence="2">The sequence shown here is derived from an EMBL/GenBank/DDBJ whole genome shotgun (WGS) entry which is preliminary data.</text>
</comment>
<evidence type="ECO:0000313" key="3">
    <source>
        <dbReference type="Proteomes" id="UP000657918"/>
    </source>
</evidence>
<dbReference type="EMBL" id="JADGMS010000008">
    <property type="protein sequence ID" value="KAF9676426.1"/>
    <property type="molecule type" value="Genomic_DNA"/>
</dbReference>
<dbReference type="AlphaFoldDB" id="A0A835JXE6"/>
<proteinExistence type="predicted"/>
<reference evidence="2 3" key="1">
    <citation type="submission" date="2020-10" db="EMBL/GenBank/DDBJ databases">
        <title>Plant Genome Project.</title>
        <authorList>
            <person name="Zhang R.-G."/>
        </authorList>
    </citation>
    <scope>NUCLEOTIDE SEQUENCE [LARGE SCALE GENOMIC DNA]</scope>
    <source>
        <strain evidence="2">FAFU-HL-1</strain>
        <tissue evidence="2">Leaf</tissue>
    </source>
</reference>
<feature type="region of interest" description="Disordered" evidence="1">
    <location>
        <begin position="19"/>
        <end position="43"/>
    </location>
</feature>
<dbReference type="Proteomes" id="UP000657918">
    <property type="component" value="Chromosome 8"/>
</dbReference>
<evidence type="ECO:0000256" key="1">
    <source>
        <dbReference type="SAM" id="MobiDB-lite"/>
    </source>
</evidence>
<evidence type="ECO:0000313" key="2">
    <source>
        <dbReference type="EMBL" id="KAF9676426.1"/>
    </source>
</evidence>